<evidence type="ECO:0000313" key="2">
    <source>
        <dbReference type="EMBL" id="TVU18309.1"/>
    </source>
</evidence>
<feature type="non-terminal residue" evidence="2">
    <location>
        <position position="1"/>
    </location>
</feature>
<dbReference type="Gramene" id="TVU18309">
    <property type="protein sequence ID" value="TVU18309"/>
    <property type="gene ID" value="EJB05_34399"/>
</dbReference>
<evidence type="ECO:0008006" key="4">
    <source>
        <dbReference type="Google" id="ProtNLM"/>
    </source>
</evidence>
<proteinExistence type="predicted"/>
<dbReference type="OrthoDB" id="692044at2759"/>
<keyword evidence="3" id="KW-1185">Reference proteome</keyword>
<dbReference type="EMBL" id="RWGY01000029">
    <property type="protein sequence ID" value="TVU18309.1"/>
    <property type="molecule type" value="Genomic_DNA"/>
</dbReference>
<feature type="compositionally biased region" description="Basic residues" evidence="1">
    <location>
        <begin position="22"/>
        <end position="35"/>
    </location>
</feature>
<organism evidence="2 3">
    <name type="scientific">Eragrostis curvula</name>
    <name type="common">weeping love grass</name>
    <dbReference type="NCBI Taxonomy" id="38414"/>
    <lineage>
        <taxon>Eukaryota</taxon>
        <taxon>Viridiplantae</taxon>
        <taxon>Streptophyta</taxon>
        <taxon>Embryophyta</taxon>
        <taxon>Tracheophyta</taxon>
        <taxon>Spermatophyta</taxon>
        <taxon>Magnoliopsida</taxon>
        <taxon>Liliopsida</taxon>
        <taxon>Poales</taxon>
        <taxon>Poaceae</taxon>
        <taxon>PACMAD clade</taxon>
        <taxon>Chloridoideae</taxon>
        <taxon>Eragrostideae</taxon>
        <taxon>Eragrostidinae</taxon>
        <taxon>Eragrostis</taxon>
    </lineage>
</organism>
<dbReference type="PANTHER" id="PTHR34835:SF67">
    <property type="entry name" value="AMINOTRANSFERASE-LIKE PLANT MOBILE DOMAIN-CONTAINING PROTEIN"/>
    <property type="match status" value="1"/>
</dbReference>
<dbReference type="Proteomes" id="UP000324897">
    <property type="component" value="Chromosome 7"/>
</dbReference>
<evidence type="ECO:0000313" key="3">
    <source>
        <dbReference type="Proteomes" id="UP000324897"/>
    </source>
</evidence>
<accession>A0A5J9U3R1</accession>
<evidence type="ECO:0000256" key="1">
    <source>
        <dbReference type="SAM" id="MobiDB-lite"/>
    </source>
</evidence>
<dbReference type="AlphaFoldDB" id="A0A5J9U3R1"/>
<feature type="region of interest" description="Disordered" evidence="1">
    <location>
        <begin position="454"/>
        <end position="532"/>
    </location>
</feature>
<comment type="caution">
    <text evidence="2">The sequence shown here is derived from an EMBL/GenBank/DDBJ whole genome shotgun (WGS) entry which is preliminary data.</text>
</comment>
<name>A0A5J9U3R1_9POAL</name>
<feature type="compositionally biased region" description="Acidic residues" evidence="1">
    <location>
        <begin position="1"/>
        <end position="12"/>
    </location>
</feature>
<gene>
    <name evidence="2" type="ORF">EJB05_34399</name>
</gene>
<dbReference type="PANTHER" id="PTHR34835">
    <property type="entry name" value="OS07G0283600 PROTEIN-RELATED"/>
    <property type="match status" value="1"/>
</dbReference>
<feature type="region of interest" description="Disordered" evidence="1">
    <location>
        <begin position="1"/>
        <end position="105"/>
    </location>
</feature>
<reference evidence="2 3" key="1">
    <citation type="journal article" date="2019" name="Sci. Rep.">
        <title>A high-quality genome of Eragrostis curvula grass provides insights into Poaceae evolution and supports new strategies to enhance forage quality.</title>
        <authorList>
            <person name="Carballo J."/>
            <person name="Santos B.A.C.M."/>
            <person name="Zappacosta D."/>
            <person name="Garbus I."/>
            <person name="Selva J.P."/>
            <person name="Gallo C.A."/>
            <person name="Diaz A."/>
            <person name="Albertini E."/>
            <person name="Caccamo M."/>
            <person name="Echenique V."/>
        </authorList>
    </citation>
    <scope>NUCLEOTIDE SEQUENCE [LARGE SCALE GENOMIC DNA]</scope>
    <source>
        <strain evidence="3">cv. Victoria</strain>
        <tissue evidence="2">Leaf</tissue>
    </source>
</reference>
<protein>
    <recommendedName>
        <fullName evidence="4">Aminotransferase-like plant mobile domain-containing protein</fullName>
    </recommendedName>
</protein>
<feature type="compositionally biased region" description="Basic and acidic residues" evidence="1">
    <location>
        <begin position="496"/>
        <end position="520"/>
    </location>
</feature>
<sequence>MAPDEDGSDDDFMDNHATQQLKKTRPSVNIRKRKNVGGGASATSNRSRAAPMRPSRLKKQSGAQRLSPIAEDQPPLAREVTEEDETESESQVPQRQRKGFKGLPTLNSSEALGFGPLLTILPEAVESRGLLPWLMDRIRPEDMIIRIGPGKILPITPQIIRMVVGLPNGGGNTKLYTWQQAVEFRRQLIRDLDQEYLTDDDPIDITNLQEEILKGRVDQLMLRCFFMILFNRLLFPTSSYFIGSSDIKRAMEPETFGGIDWSQALFDDIQLAVRRWHDRNKKQKTQSIYSCAIFLIVYYLDNLHHNLSLPDWILTPRISLYDKKLIEALTIADRIRGKDGTISYGLVPFKSWTSTCYAAAMIPDDGHGAIGDQPAMSGQDIPRLRDLLSQPLALLTGRPMRLLRDFFGQFDTVVAENSRAIQAAQGRIVRAQLTLAEQCRPLIEELIADQRSGNLHRPVPEASRRKRNEIPEPGQDSQSECAGEFDSAPAQDGVSDDGHGEPDEGHSKSHIPHEPVRPDLPDEPSNNNANSDPRMMARARAAASFMDSLRDSGDEGEDTTQDMAPLNGLIDAIYAEEAAGITSLDAERDETAKEAGEQTLKFVQLRKWDLIYKIQITKLNLAEKKLNRIGCPYFRTWAKG</sequence>